<dbReference type="InterPro" id="IPR050490">
    <property type="entry name" value="Bact_solute-bd_prot1"/>
</dbReference>
<proteinExistence type="inferred from homology"/>
<dbReference type="EMBL" id="LYPB01000095">
    <property type="protein sequence ID" value="OAS13275.1"/>
    <property type="molecule type" value="Genomic_DNA"/>
</dbReference>
<dbReference type="SUPFAM" id="SSF53850">
    <property type="entry name" value="Periplasmic binding protein-like II"/>
    <property type="match status" value="1"/>
</dbReference>
<evidence type="ECO:0000256" key="2">
    <source>
        <dbReference type="ARBA" id="ARBA00022448"/>
    </source>
</evidence>
<evidence type="ECO:0008006" key="6">
    <source>
        <dbReference type="Google" id="ProtNLM"/>
    </source>
</evidence>
<dbReference type="Pfam" id="PF01547">
    <property type="entry name" value="SBP_bac_1"/>
    <property type="match status" value="1"/>
</dbReference>
<keyword evidence="3" id="KW-0732">Signal</keyword>
<accession>A0A197ZW65</accession>
<keyword evidence="5" id="KW-1185">Reference proteome</keyword>
<dbReference type="STRING" id="1850517.A8708_10785"/>
<dbReference type="PANTHER" id="PTHR43649:SF29">
    <property type="entry name" value="OSMOPROTECTIVE COMPOUNDS-BINDING PROTEIN GGTB"/>
    <property type="match status" value="1"/>
</dbReference>
<gene>
    <name evidence="4" type="ORF">A8708_10785</name>
</gene>
<organism evidence="4 5">
    <name type="scientific">Paenibacillus oryzisoli</name>
    <dbReference type="NCBI Taxonomy" id="1850517"/>
    <lineage>
        <taxon>Bacteria</taxon>
        <taxon>Bacillati</taxon>
        <taxon>Bacillota</taxon>
        <taxon>Bacilli</taxon>
        <taxon>Bacillales</taxon>
        <taxon>Paenibacillaceae</taxon>
        <taxon>Paenibacillus</taxon>
    </lineage>
</organism>
<comment type="caution">
    <text evidence="4">The sequence shown here is derived from an EMBL/GenBank/DDBJ whole genome shotgun (WGS) entry which is preliminary data.</text>
</comment>
<dbReference type="PANTHER" id="PTHR43649">
    <property type="entry name" value="ARABINOSE-BINDING PROTEIN-RELATED"/>
    <property type="match status" value="1"/>
</dbReference>
<keyword evidence="2" id="KW-0813">Transport</keyword>
<dbReference type="AlphaFoldDB" id="A0A197ZW65"/>
<evidence type="ECO:0000313" key="4">
    <source>
        <dbReference type="EMBL" id="OAS13275.1"/>
    </source>
</evidence>
<protein>
    <recommendedName>
        <fullName evidence="6">ABC transporter substrate-binding protein</fullName>
    </recommendedName>
</protein>
<feature type="signal peptide" evidence="3">
    <location>
        <begin position="1"/>
        <end position="19"/>
    </location>
</feature>
<dbReference type="Proteomes" id="UP000078454">
    <property type="component" value="Unassembled WGS sequence"/>
</dbReference>
<evidence type="ECO:0000313" key="5">
    <source>
        <dbReference type="Proteomes" id="UP000078454"/>
    </source>
</evidence>
<dbReference type="InterPro" id="IPR006059">
    <property type="entry name" value="SBP"/>
</dbReference>
<sequence>MNKLSSITTVCLLSIGLLAGCSSSKTESTATVAPTSSEVTPVSTSKVKKDITLTYIASQDWVKDGEMKLAKKFEAETGIHIDYQIIPADQYTNILKTKLNAQEAPDIFGGQSGKSDIVTQYNVEKNAVDLSGEEWVKREDPLSIEQASVNGKVYALTVWDNTGSWIINYNKQIFQKLGLSIPKTYSEFKSISQKIKDSGITPIYEPISDGWHHVLWFPEIGPRFEEVTPGLTDRLNTNKAKFADDPTMLLALTQLQEMNKLGFFGTNAFSDTFADTEKNMASGKFAMTLNNPSEPANIEKAYPEMKADNFGFFVMPLADNQILNVNPAAPSKFIYSGSQHIAEAKQYFAFLAKQENLQAFLDSEPKFSTLNFPNLKDKFTPEQKKFFETYKKAGTVFQTSINYLNAQWMDIGKELQAMLGSTSTPADVLKSIDKKRESIAKAAKDPAW</sequence>
<dbReference type="RefSeq" id="WP_068671473.1">
    <property type="nucleotide sequence ID" value="NZ_LYPB01000095.1"/>
</dbReference>
<reference evidence="4 5" key="1">
    <citation type="submission" date="2016-05" db="EMBL/GenBank/DDBJ databases">
        <title>Paenibacillus sp. 1ZS3-15 nov., isolated from the rhizosphere soil.</title>
        <authorList>
            <person name="Zhang X.X."/>
            <person name="Zhang J."/>
        </authorList>
    </citation>
    <scope>NUCLEOTIDE SEQUENCE [LARGE SCALE GENOMIC DNA]</scope>
    <source>
        <strain evidence="4 5">1ZS3-15</strain>
    </source>
</reference>
<dbReference type="PROSITE" id="PS51257">
    <property type="entry name" value="PROKAR_LIPOPROTEIN"/>
    <property type="match status" value="1"/>
</dbReference>
<comment type="similarity">
    <text evidence="1">Belongs to the bacterial solute-binding protein 1 family.</text>
</comment>
<evidence type="ECO:0000256" key="3">
    <source>
        <dbReference type="SAM" id="SignalP"/>
    </source>
</evidence>
<feature type="chain" id="PRO_5038727799" description="ABC transporter substrate-binding protein" evidence="3">
    <location>
        <begin position="20"/>
        <end position="448"/>
    </location>
</feature>
<evidence type="ECO:0000256" key="1">
    <source>
        <dbReference type="ARBA" id="ARBA00008520"/>
    </source>
</evidence>
<name>A0A197ZW65_9BACL</name>
<dbReference type="Gene3D" id="3.40.190.10">
    <property type="entry name" value="Periplasmic binding protein-like II"/>
    <property type="match status" value="2"/>
</dbReference>